<comment type="caution">
    <text evidence="2">The sequence shown here is derived from an EMBL/GenBank/DDBJ whole genome shotgun (WGS) entry which is preliminary data.</text>
</comment>
<sequence length="254" mass="26375">MLDETTDEAADAAAEEAAAELADDKTEETPEGFALAETAGDEETSAEETAAELEAPAKLDEDRMLSRPVSDEVASALEIAELETAAFDEDKLEAAELWAELAAEELAATELDAAAWELDTAAVELGMMVSSSGDVEKTEELIEAGVLDAGMVEDGMAEETAADVAEADGSMLDAAGLDAEMAPLLEVEATAVDCCEEPKMFDSTSSLEDELASADDAAALDSAAEELAISEDADWIALELAPREDATVGSAELD</sequence>
<feature type="region of interest" description="Disordered" evidence="1">
    <location>
        <begin position="1"/>
        <end position="50"/>
    </location>
</feature>
<protein>
    <submittedName>
        <fullName evidence="2">Uncharacterized protein</fullName>
    </submittedName>
</protein>
<gene>
    <name evidence="2" type="ORF">CGLO_13350</name>
</gene>
<accession>T0K3Z3</accession>
<organism evidence="2 3">
    <name type="scientific">Colletotrichum gloeosporioides (strain Cg-14)</name>
    <name type="common">Anthracnose fungus</name>
    <name type="synonym">Glomerella cingulata</name>
    <dbReference type="NCBI Taxonomy" id="1237896"/>
    <lineage>
        <taxon>Eukaryota</taxon>
        <taxon>Fungi</taxon>
        <taxon>Dikarya</taxon>
        <taxon>Ascomycota</taxon>
        <taxon>Pezizomycotina</taxon>
        <taxon>Sordariomycetes</taxon>
        <taxon>Hypocreomycetidae</taxon>
        <taxon>Glomerellales</taxon>
        <taxon>Glomerellaceae</taxon>
        <taxon>Colletotrichum</taxon>
        <taxon>Colletotrichum gloeosporioides species complex</taxon>
    </lineage>
</organism>
<feature type="compositionally biased region" description="Acidic residues" evidence="1">
    <location>
        <begin position="39"/>
        <end position="50"/>
    </location>
</feature>
<dbReference type="EMBL" id="AMYD01002935">
    <property type="protein sequence ID" value="EQB47493.1"/>
    <property type="molecule type" value="Genomic_DNA"/>
</dbReference>
<evidence type="ECO:0000256" key="1">
    <source>
        <dbReference type="SAM" id="MobiDB-lite"/>
    </source>
</evidence>
<name>T0K3Z3_COLGC</name>
<proteinExistence type="predicted"/>
<evidence type="ECO:0000313" key="3">
    <source>
        <dbReference type="Proteomes" id="UP000015530"/>
    </source>
</evidence>
<dbReference type="HOGENOM" id="CLU_1094187_0_0_1"/>
<dbReference type="Proteomes" id="UP000015530">
    <property type="component" value="Unassembled WGS sequence"/>
</dbReference>
<dbReference type="AlphaFoldDB" id="T0K3Z3"/>
<reference evidence="3" key="1">
    <citation type="journal article" date="2013" name="Mol. Plant Microbe Interact.">
        <title>Global aspects of pacC regulation of pathogenicity genes in Colletotrichum gloeosporioides as revealed by transcriptome analysis.</title>
        <authorList>
            <person name="Alkan N."/>
            <person name="Meng X."/>
            <person name="Friedlander G."/>
            <person name="Reuveni E."/>
            <person name="Sukno S."/>
            <person name="Sherman A."/>
            <person name="Thon M."/>
            <person name="Fluhr R."/>
            <person name="Prusky D."/>
        </authorList>
    </citation>
    <scope>NUCLEOTIDE SEQUENCE [LARGE SCALE GENOMIC DNA]</scope>
    <source>
        <strain evidence="3">Cg-14</strain>
    </source>
</reference>
<evidence type="ECO:0000313" key="2">
    <source>
        <dbReference type="EMBL" id="EQB47493.1"/>
    </source>
</evidence>
<feature type="compositionally biased region" description="Acidic residues" evidence="1">
    <location>
        <begin position="1"/>
        <end position="18"/>
    </location>
</feature>